<sequence length="365" mass="42430">MLYVIWGISFLFTIIYAFNNKNSKVYRLPVLIELFIFMWILSGWSSGAYDVEIGISRYVNYASFQSFTEIGYNSLIIAAHSIGMNYRLFFVMCSLFELVIMFWFVEKNSVKSPIVFGLFLIYPSFIYFQYIRNIFAFTFVLIALDALINKKKGYIIKYIIFIVLATTIHASSLFFLLYLPISFIKQKTAIITVMVTAILLYFSAGISQFSNIITSLVGQEKTDIVLRTTTNAEGGIGRIFGLAFSILTFFIIFIILKYFFKISMKGDTVRTFVNINLLSFIFIPLTLNFGVGFARIPTLLCIVNYVFLVNKISEVESQKQRLIIYFTLALFLIGSMFLNIRNIEYRQLVFYPFFNNNELMRWLFY</sequence>
<proteinExistence type="predicted"/>
<feature type="transmembrane region" description="Helical" evidence="1">
    <location>
        <begin position="280"/>
        <end position="310"/>
    </location>
</feature>
<reference evidence="2" key="1">
    <citation type="journal article" date="2014" name="Appl. Environ. Microbiol.">
        <title>Exopolysaccharide production and ropy phenotype are determined by two gene clusters in putative probiotic strain Lactobacillus paraplantarum BGCG11.</title>
        <authorList>
            <person name="Zivkovic M."/>
            <person name="Miljkovic M."/>
            <person name="Ruas-Madiedo P."/>
            <person name="Strahinic I."/>
            <person name="Tolinacki M."/>
            <person name="Golic N."/>
            <person name="Kojic M."/>
        </authorList>
    </citation>
    <scope>NUCLEOTIDE SEQUENCE</scope>
    <source>
        <strain evidence="2">BGCG11</strain>
    </source>
</reference>
<evidence type="ECO:0000313" key="2">
    <source>
        <dbReference type="EMBL" id="CDF77687.1"/>
    </source>
</evidence>
<feature type="transmembrane region" description="Helical" evidence="1">
    <location>
        <begin position="190"/>
        <end position="218"/>
    </location>
</feature>
<accession>T2KG49</accession>
<feature type="transmembrane region" description="Helical" evidence="1">
    <location>
        <begin position="125"/>
        <end position="148"/>
    </location>
</feature>
<feature type="transmembrane region" description="Helical" evidence="1">
    <location>
        <begin position="322"/>
        <end position="340"/>
    </location>
</feature>
<feature type="transmembrane region" description="Helical" evidence="1">
    <location>
        <begin position="27"/>
        <end position="49"/>
    </location>
</feature>
<dbReference type="EMBL" id="HG316787">
    <property type="protein sequence ID" value="CDF77687.1"/>
    <property type="molecule type" value="Genomic_DNA"/>
</dbReference>
<keyword evidence="1" id="KW-0472">Membrane</keyword>
<evidence type="ECO:0000256" key="1">
    <source>
        <dbReference type="SAM" id="Phobius"/>
    </source>
</evidence>
<feature type="transmembrane region" description="Helical" evidence="1">
    <location>
        <begin position="86"/>
        <end position="105"/>
    </location>
</feature>
<keyword evidence="1" id="KW-1133">Transmembrane helix</keyword>
<dbReference type="Pfam" id="PF14897">
    <property type="entry name" value="EpsG"/>
    <property type="match status" value="1"/>
</dbReference>
<dbReference type="InterPro" id="IPR049458">
    <property type="entry name" value="EpsG-like"/>
</dbReference>
<name>T2KG49_9LACO</name>
<keyword evidence="1" id="KW-0812">Transmembrane</keyword>
<protein>
    <submittedName>
        <fullName evidence="2">Polysaccharide polymerase Eps11O</fullName>
    </submittedName>
</protein>
<dbReference type="AlphaFoldDB" id="T2KG49"/>
<feature type="transmembrane region" description="Helical" evidence="1">
    <location>
        <begin position="155"/>
        <end position="178"/>
    </location>
</feature>
<organism evidence="2">
    <name type="scientific">Lactiplantibacillus paraplantarum</name>
    <dbReference type="NCBI Taxonomy" id="60520"/>
    <lineage>
        <taxon>Bacteria</taxon>
        <taxon>Bacillati</taxon>
        <taxon>Bacillota</taxon>
        <taxon>Bacilli</taxon>
        <taxon>Lactobacillales</taxon>
        <taxon>Lactobacillaceae</taxon>
        <taxon>Lactiplantibacillus</taxon>
    </lineage>
</organism>
<gene>
    <name evidence="2" type="primary">eps11O</name>
</gene>
<feature type="transmembrane region" description="Helical" evidence="1">
    <location>
        <begin position="239"/>
        <end position="260"/>
    </location>
</feature>